<comment type="subcellular location">
    <subcellularLocation>
        <location evidence="1">Membrane</location>
        <topology evidence="1">Multi-pass membrane protein</topology>
    </subcellularLocation>
</comment>
<protein>
    <recommendedName>
        <fullName evidence="6">TM2 domain-containing protein</fullName>
    </recommendedName>
</protein>
<proteinExistence type="predicted"/>
<name>A0A384WZC7_9CAUD</name>
<organism evidence="7 8">
    <name type="scientific">Vibrio phage vB_VpaS_KF6</name>
    <dbReference type="NCBI Taxonomy" id="2041477"/>
    <lineage>
        <taxon>Viruses</taxon>
        <taxon>Duplodnaviria</taxon>
        <taxon>Heunggongvirae</taxon>
        <taxon>Uroviricota</taxon>
        <taxon>Caudoviricetes</taxon>
        <taxon>Mardecavirus</taxon>
        <taxon>Mardecavirus SSP002</taxon>
    </lineage>
</organism>
<evidence type="ECO:0000256" key="2">
    <source>
        <dbReference type="ARBA" id="ARBA00022692"/>
    </source>
</evidence>
<reference evidence="7 8" key="1">
    <citation type="submission" date="2017-08" db="EMBL/GenBank/DDBJ databases">
        <title>Complete genome sequence of bacteriophage vB_VpaS_KF6.</title>
        <authorList>
            <person name="Yu J."/>
            <person name="Kwak S.-J."/>
            <person name="Lim J.-A."/>
            <person name="Chang H.-J."/>
        </authorList>
    </citation>
    <scope>NUCLEOTIDE SEQUENCE [LARGE SCALE GENOMIC DNA]</scope>
</reference>
<evidence type="ECO:0000256" key="3">
    <source>
        <dbReference type="ARBA" id="ARBA00022989"/>
    </source>
</evidence>
<dbReference type="Pfam" id="PF05154">
    <property type="entry name" value="TM2"/>
    <property type="match status" value="1"/>
</dbReference>
<evidence type="ECO:0000256" key="5">
    <source>
        <dbReference type="SAM" id="Phobius"/>
    </source>
</evidence>
<evidence type="ECO:0000313" key="8">
    <source>
        <dbReference type="Proteomes" id="UP000259921"/>
    </source>
</evidence>
<evidence type="ECO:0000259" key="6">
    <source>
        <dbReference type="Pfam" id="PF05154"/>
    </source>
</evidence>
<keyword evidence="3 5" id="KW-1133">Transmembrane helix</keyword>
<keyword evidence="2 5" id="KW-0812">Transmembrane</keyword>
<dbReference type="InterPro" id="IPR007829">
    <property type="entry name" value="TM2"/>
</dbReference>
<accession>A0A384WZC7</accession>
<evidence type="ECO:0000256" key="4">
    <source>
        <dbReference type="ARBA" id="ARBA00023136"/>
    </source>
</evidence>
<sequence>MAELQLPNTIAAAAKNLPNEARAILLQKYRDQAKSKGLNWVCWLFGLQHFYQGKIGTGILFLCLIPVGVSFVWWIIEAFRNNKQIDRYNDALAMELFAESKLLASD</sequence>
<evidence type="ECO:0000313" key="7">
    <source>
        <dbReference type="EMBL" id="ATI19491.1"/>
    </source>
</evidence>
<gene>
    <name evidence="7" type="ORF">KF6_083</name>
</gene>
<dbReference type="GO" id="GO:0016020">
    <property type="term" value="C:membrane"/>
    <property type="evidence" value="ECO:0007669"/>
    <property type="project" value="UniProtKB-SubCell"/>
</dbReference>
<evidence type="ECO:0000256" key="1">
    <source>
        <dbReference type="ARBA" id="ARBA00004141"/>
    </source>
</evidence>
<feature type="domain" description="TM2" evidence="6">
    <location>
        <begin position="33"/>
        <end position="79"/>
    </location>
</feature>
<dbReference type="EMBL" id="MF754116">
    <property type="protein sequence ID" value="ATI19491.1"/>
    <property type="molecule type" value="Genomic_DNA"/>
</dbReference>
<dbReference type="Proteomes" id="UP000259921">
    <property type="component" value="Segment"/>
</dbReference>
<keyword evidence="4 5" id="KW-0472">Membrane</keyword>
<feature type="transmembrane region" description="Helical" evidence="5">
    <location>
        <begin position="55"/>
        <end position="76"/>
    </location>
</feature>